<organism evidence="2 3">
    <name type="scientific">Solirubrobacter ginsenosidimutans</name>
    <dbReference type="NCBI Taxonomy" id="490573"/>
    <lineage>
        <taxon>Bacteria</taxon>
        <taxon>Bacillati</taxon>
        <taxon>Actinomycetota</taxon>
        <taxon>Thermoleophilia</taxon>
        <taxon>Solirubrobacterales</taxon>
        <taxon>Solirubrobacteraceae</taxon>
        <taxon>Solirubrobacter</taxon>
    </lineage>
</organism>
<proteinExistence type="predicted"/>
<evidence type="ECO:0000256" key="1">
    <source>
        <dbReference type="SAM" id="SignalP"/>
    </source>
</evidence>
<name>A0A9X3MPG2_9ACTN</name>
<dbReference type="PROSITE" id="PS50231">
    <property type="entry name" value="RICIN_B_LECTIN"/>
    <property type="match status" value="1"/>
</dbReference>
<dbReference type="EMBL" id="JAPDOD010000004">
    <property type="protein sequence ID" value="MDA0159999.1"/>
    <property type="molecule type" value="Genomic_DNA"/>
</dbReference>
<dbReference type="AlphaFoldDB" id="A0A9X3MPG2"/>
<evidence type="ECO:0000313" key="2">
    <source>
        <dbReference type="EMBL" id="MDA0159999.1"/>
    </source>
</evidence>
<evidence type="ECO:0000313" key="3">
    <source>
        <dbReference type="Proteomes" id="UP001149140"/>
    </source>
</evidence>
<dbReference type="Proteomes" id="UP001149140">
    <property type="component" value="Unassembled WGS sequence"/>
</dbReference>
<feature type="signal peptide" evidence="1">
    <location>
        <begin position="1"/>
        <end position="32"/>
    </location>
</feature>
<keyword evidence="1" id="KW-0732">Signal</keyword>
<sequence length="167" mass="17566">MTSLRHLPTSFLLAALVAMLALAFGAAARADAAPTQLTNAAQRQNAMEVLANGTVALRPSKAASFRQKWEKEPFGTIGFRFRNLATNACLITPSTAINNEVLRVGACGGVGSRNLWGVRNPVKFNGAGQPVSVQTGQAPLPDSTGLLRLRPASFVASLGPIAEYFGM</sequence>
<accession>A0A9X3MPG2</accession>
<comment type="caution">
    <text evidence="2">The sequence shown here is derived from an EMBL/GenBank/DDBJ whole genome shotgun (WGS) entry which is preliminary data.</text>
</comment>
<keyword evidence="3" id="KW-1185">Reference proteome</keyword>
<reference evidence="2" key="1">
    <citation type="submission" date="2022-10" db="EMBL/GenBank/DDBJ databases">
        <title>The WGS of Solirubrobacter ginsenosidimutans DSM 21036.</title>
        <authorList>
            <person name="Jiang Z."/>
        </authorList>
    </citation>
    <scope>NUCLEOTIDE SEQUENCE</scope>
    <source>
        <strain evidence="2">DSM 21036</strain>
    </source>
</reference>
<feature type="chain" id="PRO_5040786049" description="Ricin B lectin domain-containing protein" evidence="1">
    <location>
        <begin position="33"/>
        <end position="167"/>
    </location>
</feature>
<dbReference type="RefSeq" id="WP_270038768.1">
    <property type="nucleotide sequence ID" value="NZ_JAPDOD010000004.1"/>
</dbReference>
<gene>
    <name evidence="2" type="ORF">OM076_06985</name>
</gene>
<protein>
    <recommendedName>
        <fullName evidence="4">Ricin B lectin domain-containing protein</fullName>
    </recommendedName>
</protein>
<evidence type="ECO:0008006" key="4">
    <source>
        <dbReference type="Google" id="ProtNLM"/>
    </source>
</evidence>
<dbReference type="Gene3D" id="2.80.10.50">
    <property type="match status" value="1"/>
</dbReference>